<keyword evidence="4" id="KW-0862">Zinc</keyword>
<name>A0ABR8FIQ9_9NOST</name>
<evidence type="ECO:0000256" key="2">
    <source>
        <dbReference type="ARBA" id="ARBA00022723"/>
    </source>
</evidence>
<evidence type="ECO:0000256" key="5">
    <source>
        <dbReference type="ARBA" id="ARBA00023049"/>
    </source>
</evidence>
<comment type="caution">
    <text evidence="7">The sequence shown here is derived from an EMBL/GenBank/DDBJ whole genome shotgun (WGS) entry which is preliminary data.</text>
</comment>
<dbReference type="SUPFAM" id="SSF102712">
    <property type="entry name" value="JAB1/MPN domain"/>
    <property type="match status" value="1"/>
</dbReference>
<dbReference type="Proteomes" id="UP000640531">
    <property type="component" value="Unassembled WGS sequence"/>
</dbReference>
<dbReference type="RefSeq" id="WP_190714670.1">
    <property type="nucleotide sequence ID" value="NZ_JACJST010000009.1"/>
</dbReference>
<evidence type="ECO:0000313" key="7">
    <source>
        <dbReference type="EMBL" id="MBD2568586.1"/>
    </source>
</evidence>
<dbReference type="Pfam" id="PF14464">
    <property type="entry name" value="Prok-JAB"/>
    <property type="match status" value="1"/>
</dbReference>
<feature type="domain" description="JAB1/MPN/MOV34 metalloenzyme" evidence="6">
    <location>
        <begin position="2"/>
        <end position="146"/>
    </location>
</feature>
<keyword evidence="3" id="KW-0378">Hydrolase</keyword>
<dbReference type="InterPro" id="IPR051929">
    <property type="entry name" value="VirAsm_ModProt"/>
</dbReference>
<proteinExistence type="predicted"/>
<gene>
    <name evidence="7" type="ORF">H6G59_11860</name>
</gene>
<evidence type="ECO:0000259" key="6">
    <source>
        <dbReference type="SMART" id="SM00232"/>
    </source>
</evidence>
<evidence type="ECO:0000256" key="4">
    <source>
        <dbReference type="ARBA" id="ARBA00022833"/>
    </source>
</evidence>
<accession>A0ABR8FIQ9</accession>
<keyword evidence="2" id="KW-0479">Metal-binding</keyword>
<organism evidence="7 8">
    <name type="scientific">Anabaena lutea FACHB-196</name>
    <dbReference type="NCBI Taxonomy" id="2692881"/>
    <lineage>
        <taxon>Bacteria</taxon>
        <taxon>Bacillati</taxon>
        <taxon>Cyanobacteriota</taxon>
        <taxon>Cyanophyceae</taxon>
        <taxon>Nostocales</taxon>
        <taxon>Nostocaceae</taxon>
        <taxon>Anabaena</taxon>
    </lineage>
</organism>
<protein>
    <submittedName>
        <fullName evidence="7">M67 family metallopeptidase</fullName>
    </submittedName>
</protein>
<keyword evidence="8" id="KW-1185">Reference proteome</keyword>
<dbReference type="CDD" id="cd08070">
    <property type="entry name" value="MPN_like"/>
    <property type="match status" value="1"/>
</dbReference>
<dbReference type="InterPro" id="IPR000555">
    <property type="entry name" value="JAMM/MPN+_dom"/>
</dbReference>
<sequence>MNLKLHPEHLQIINNHAENTYPEECCGIMLGHMAEDSKTLITVIPTENAWNQEAVNFTAEAQSTKRRYAIAPAFMLQMQREARNRNLSIIGIYHSHPDYPAIPSEWDRLYAWPEYSYIIVSVQNGKACELQSWSLDENHQFQAETIEDINLTILS</sequence>
<dbReference type="Gene3D" id="3.40.140.10">
    <property type="entry name" value="Cytidine Deaminase, domain 2"/>
    <property type="match status" value="1"/>
</dbReference>
<reference evidence="7 8" key="1">
    <citation type="journal article" date="2020" name="ISME J.">
        <title>Comparative genomics reveals insights into cyanobacterial evolution and habitat adaptation.</title>
        <authorList>
            <person name="Chen M.Y."/>
            <person name="Teng W.K."/>
            <person name="Zhao L."/>
            <person name="Hu C.X."/>
            <person name="Zhou Y.K."/>
            <person name="Han B.P."/>
            <person name="Song L.R."/>
            <person name="Shu W.S."/>
        </authorList>
    </citation>
    <scope>NUCLEOTIDE SEQUENCE [LARGE SCALE GENOMIC DNA]</scope>
    <source>
        <strain evidence="7 8">FACHB-196</strain>
    </source>
</reference>
<dbReference type="EMBL" id="JACJST010000009">
    <property type="protein sequence ID" value="MBD2568586.1"/>
    <property type="molecule type" value="Genomic_DNA"/>
</dbReference>
<keyword evidence="5" id="KW-0482">Metalloprotease</keyword>
<dbReference type="InterPro" id="IPR028090">
    <property type="entry name" value="JAB_dom_prok"/>
</dbReference>
<dbReference type="PANTHER" id="PTHR34858:SF1">
    <property type="entry name" value="CYSO-CYSTEINE PEPTIDASE"/>
    <property type="match status" value="1"/>
</dbReference>
<dbReference type="SMART" id="SM00232">
    <property type="entry name" value="JAB_MPN"/>
    <property type="match status" value="1"/>
</dbReference>
<evidence type="ECO:0000256" key="3">
    <source>
        <dbReference type="ARBA" id="ARBA00022801"/>
    </source>
</evidence>
<evidence type="ECO:0000313" key="8">
    <source>
        <dbReference type="Proteomes" id="UP000640531"/>
    </source>
</evidence>
<evidence type="ECO:0000256" key="1">
    <source>
        <dbReference type="ARBA" id="ARBA00022670"/>
    </source>
</evidence>
<keyword evidence="1" id="KW-0645">Protease</keyword>
<dbReference type="PANTHER" id="PTHR34858">
    <property type="entry name" value="CYSO-CYSTEINE PEPTIDASE"/>
    <property type="match status" value="1"/>
</dbReference>